<keyword evidence="2" id="KW-1185">Reference proteome</keyword>
<name>A0ABX2NYV9_9BURK</name>
<sequence length="82" mass="9236">MLLLQTVEDTVSDEDIRGFLSRYGFPPFVSIERMAGTGIRPAVLLAFHDLQPEALRLLQARIHHVFWNDHGIEAIIVPGPTE</sequence>
<dbReference type="RefSeq" id="WP_008922258.1">
    <property type="nucleotide sequence ID" value="NZ_JBNDJB010000005.1"/>
</dbReference>
<protein>
    <submittedName>
        <fullName evidence="1">RNA-binding protein</fullName>
    </submittedName>
</protein>
<dbReference type="Proteomes" id="UP000821598">
    <property type="component" value="Unassembled WGS sequence"/>
</dbReference>
<proteinExistence type="predicted"/>
<accession>A0ABX2NYV9</accession>
<reference evidence="1 2" key="1">
    <citation type="submission" date="2019-08" db="EMBL/GenBank/DDBJ databases">
        <title>Paraburkholderia simonii sp. nov. and P. youngii sp. nov. Brazilian and Mexican Mimosa-associated rhizobia.</title>
        <authorList>
            <person name="Mavima L."/>
            <person name="Beukes C.W."/>
            <person name="Palmer M."/>
            <person name="De Meyer S.E."/>
            <person name="James E.K."/>
            <person name="Maluk M."/>
            <person name="Avontuur J.R."/>
            <person name="Chan W.Y."/>
            <person name="Venter S.N."/>
            <person name="Steenkamp E.T."/>
        </authorList>
    </citation>
    <scope>NUCLEOTIDE SEQUENCE [LARGE SCALE GENOMIC DNA]</scope>
    <source>
        <strain evidence="1 2">JPY454</strain>
    </source>
</reference>
<dbReference type="EMBL" id="VOMC01000106">
    <property type="protein sequence ID" value="NVI09629.1"/>
    <property type="molecule type" value="Genomic_DNA"/>
</dbReference>
<evidence type="ECO:0000313" key="2">
    <source>
        <dbReference type="Proteomes" id="UP000821598"/>
    </source>
</evidence>
<comment type="caution">
    <text evidence="1">The sequence shown here is derived from an EMBL/GenBank/DDBJ whole genome shotgun (WGS) entry which is preliminary data.</text>
</comment>
<evidence type="ECO:0000313" key="1">
    <source>
        <dbReference type="EMBL" id="NVI09629.1"/>
    </source>
</evidence>
<organism evidence="1 2">
    <name type="scientific">Paraburkholderia youngii</name>
    <dbReference type="NCBI Taxonomy" id="2782701"/>
    <lineage>
        <taxon>Bacteria</taxon>
        <taxon>Pseudomonadati</taxon>
        <taxon>Pseudomonadota</taxon>
        <taxon>Betaproteobacteria</taxon>
        <taxon>Burkholderiales</taxon>
        <taxon>Burkholderiaceae</taxon>
        <taxon>Paraburkholderia</taxon>
    </lineage>
</organism>
<gene>
    <name evidence="1" type="ORF">FSB64_39705</name>
</gene>